<name>A0A8H7F212_AGABI</name>
<dbReference type="AlphaFoldDB" id="A0A8H7F212"/>
<protein>
    <submittedName>
        <fullName evidence="1">Uncharacterized protein</fullName>
    </submittedName>
</protein>
<comment type="caution">
    <text evidence="1">The sequence shown here is derived from an EMBL/GenBank/DDBJ whole genome shotgun (WGS) entry which is preliminary data.</text>
</comment>
<proteinExistence type="predicted"/>
<dbReference type="Proteomes" id="UP000629468">
    <property type="component" value="Unassembled WGS sequence"/>
</dbReference>
<evidence type="ECO:0000313" key="1">
    <source>
        <dbReference type="EMBL" id="KAF7773360.1"/>
    </source>
</evidence>
<organism evidence="1 2">
    <name type="scientific">Agaricus bisporus var. burnettii</name>
    <dbReference type="NCBI Taxonomy" id="192524"/>
    <lineage>
        <taxon>Eukaryota</taxon>
        <taxon>Fungi</taxon>
        <taxon>Dikarya</taxon>
        <taxon>Basidiomycota</taxon>
        <taxon>Agaricomycotina</taxon>
        <taxon>Agaricomycetes</taxon>
        <taxon>Agaricomycetidae</taxon>
        <taxon>Agaricales</taxon>
        <taxon>Agaricineae</taxon>
        <taxon>Agaricaceae</taxon>
        <taxon>Agaricus</taxon>
    </lineage>
</organism>
<dbReference type="InterPro" id="IPR032675">
    <property type="entry name" value="LRR_dom_sf"/>
</dbReference>
<accession>A0A8H7F212</accession>
<gene>
    <name evidence="1" type="ORF">Agabi119p4_5527</name>
</gene>
<dbReference type="SUPFAM" id="SSF52047">
    <property type="entry name" value="RNI-like"/>
    <property type="match status" value="1"/>
</dbReference>
<evidence type="ECO:0000313" key="2">
    <source>
        <dbReference type="Proteomes" id="UP000629468"/>
    </source>
</evidence>
<reference evidence="1 2" key="1">
    <citation type="journal article" name="Sci. Rep.">
        <title>Telomere-to-telomere assembled and centromere annotated genomes of the two main subspecies of the button mushroom Agaricus bisporus reveal especially polymorphic chromosome ends.</title>
        <authorList>
            <person name="Sonnenberg A.S.M."/>
            <person name="Sedaghat-Telgerd N."/>
            <person name="Lavrijssen B."/>
            <person name="Ohm R.A."/>
            <person name="Hendrickx P.M."/>
            <person name="Scholtmeijer K."/>
            <person name="Baars J.J.P."/>
            <person name="van Peer A."/>
        </authorList>
    </citation>
    <scope>NUCLEOTIDE SEQUENCE [LARGE SCALE GENOMIC DNA]</scope>
    <source>
        <strain evidence="1 2">H119_p4</strain>
    </source>
</reference>
<dbReference type="Gene3D" id="3.80.10.10">
    <property type="entry name" value="Ribonuclease Inhibitor"/>
    <property type="match status" value="1"/>
</dbReference>
<dbReference type="EMBL" id="JABXXO010000007">
    <property type="protein sequence ID" value="KAF7773360.1"/>
    <property type="molecule type" value="Genomic_DNA"/>
</dbReference>
<sequence length="496" mass="56462">MLINFSDLPDDIIYVLGKSLKEEGTADVYTLMLLSKRTYAVVIPIVYSSVNLRSYHQCIHTLEFLRRHPHVASYIHTLSVAPRNRTLSSNSKSCSEIETRVAYILEQSAPNLKCMVDFCWDGSCMPKPTTFWHTLQKECQNLAYITTTISHTDPFSWDEKTSFLQLRNLRGLSVVIKTSPDNPHDAISEPPLFLSRFPPSFWEMIHPSRSPKLRSLTFESDKLRSFDFNPLFKLKLPSLRVLAIGAFVFSDFSCTDLVSFLAFTRKMEHLEISPVARIPWQDIHFDQLQHYGGNAYSVMAGAAHWSSLRALDISSLPLSFVRMTNFVQKSSRLPLLKFLKLRVTSEDTICLPSCPRICGDSDPSLDLVPALACCYPGLEELHMISSVGSILPWDSILVSLRRFRNLRRFHLSQVPPRLGGSTLQTAVAALFSNNKIEQVVVSRSVGPWQRVCDYKIDEKVIVGYLNRQSQIVTVHRINYRDSEYVSSSKFLLSWTV</sequence>